<dbReference type="STRING" id="1703345.A3860_23065"/>
<evidence type="ECO:0000256" key="11">
    <source>
        <dbReference type="ARBA" id="ARBA00023204"/>
    </source>
</evidence>
<dbReference type="NCBIfam" id="TIGR00575">
    <property type="entry name" value="dnlj"/>
    <property type="match status" value="1"/>
</dbReference>
<keyword evidence="6 14" id="KW-0479">Metal-binding</keyword>
<feature type="active site" description="N6-AMP-lysine intermediate" evidence="14">
    <location>
        <position position="135"/>
    </location>
</feature>
<dbReference type="InterPro" id="IPR013840">
    <property type="entry name" value="DNAligase_N"/>
</dbReference>
<dbReference type="PIRSF" id="PIRSF001604">
    <property type="entry name" value="LigA"/>
    <property type="match status" value="1"/>
</dbReference>
<comment type="caution">
    <text evidence="14">Lacks conserved residue(s) required for the propagation of feature annotation.</text>
</comment>
<dbReference type="InterPro" id="IPR010994">
    <property type="entry name" value="RuvA_2-like"/>
</dbReference>
<protein>
    <recommendedName>
        <fullName evidence="3 14">DNA ligase</fullName>
        <ecNumber evidence="2 14">6.5.1.2</ecNumber>
    </recommendedName>
    <alternativeName>
        <fullName evidence="14">Polydeoxyribonucleotide synthase [NAD(+)]</fullName>
    </alternativeName>
</protein>
<dbReference type="PANTHER" id="PTHR23389">
    <property type="entry name" value="CHROMOSOME TRANSMISSION FIDELITY FACTOR 18"/>
    <property type="match status" value="1"/>
</dbReference>
<dbReference type="Gene3D" id="6.20.10.30">
    <property type="match status" value="1"/>
</dbReference>
<feature type="binding site" evidence="14">
    <location>
        <position position="317"/>
    </location>
    <ligand>
        <name>NAD(+)</name>
        <dbReference type="ChEBI" id="CHEBI:57540"/>
    </ligand>
</feature>
<dbReference type="RefSeq" id="WP_081147485.1">
    <property type="nucleotide sequence ID" value="NZ_LVYD01000044.1"/>
</dbReference>
<dbReference type="InterPro" id="IPR001679">
    <property type="entry name" value="DNA_ligase"/>
</dbReference>
<dbReference type="Pfam" id="PF00533">
    <property type="entry name" value="BRCT"/>
    <property type="match status" value="1"/>
</dbReference>
<dbReference type="FunFam" id="2.40.50.140:FF:000012">
    <property type="entry name" value="DNA ligase"/>
    <property type="match status" value="1"/>
</dbReference>
<feature type="binding site" evidence="14">
    <location>
        <begin position="102"/>
        <end position="103"/>
    </location>
    <ligand>
        <name>NAD(+)</name>
        <dbReference type="ChEBI" id="CHEBI:57540"/>
    </ligand>
</feature>
<feature type="binding site" evidence="14">
    <location>
        <position position="156"/>
    </location>
    <ligand>
        <name>NAD(+)</name>
        <dbReference type="ChEBI" id="CHEBI:57540"/>
    </ligand>
</feature>
<feature type="binding site" evidence="14">
    <location>
        <position position="438"/>
    </location>
    <ligand>
        <name>Zn(2+)</name>
        <dbReference type="ChEBI" id="CHEBI:29105"/>
    </ligand>
</feature>
<keyword evidence="18" id="KW-1185">Reference proteome</keyword>
<dbReference type="SMART" id="SM00278">
    <property type="entry name" value="HhH1"/>
    <property type="match status" value="3"/>
</dbReference>
<dbReference type="GO" id="GO:0005829">
    <property type="term" value="C:cytosol"/>
    <property type="evidence" value="ECO:0007669"/>
    <property type="project" value="TreeGrafter"/>
</dbReference>
<comment type="cofactor">
    <cofactor evidence="14">
        <name>Mg(2+)</name>
        <dbReference type="ChEBI" id="CHEBI:18420"/>
    </cofactor>
    <cofactor evidence="14">
        <name>Mn(2+)</name>
        <dbReference type="ChEBI" id="CHEBI:29035"/>
    </cofactor>
</comment>
<keyword evidence="4 14" id="KW-0436">Ligase</keyword>
<dbReference type="AlphaFoldDB" id="A0A1V9FZR3"/>
<dbReference type="InterPro" id="IPR013839">
    <property type="entry name" value="DNAligase_adenylation"/>
</dbReference>
<dbReference type="SUPFAM" id="SSF56091">
    <property type="entry name" value="DNA ligase/mRNA capping enzyme, catalytic domain"/>
    <property type="match status" value="1"/>
</dbReference>
<dbReference type="InterPro" id="IPR033136">
    <property type="entry name" value="DNA_ligase_CS"/>
</dbReference>
<keyword evidence="9 14" id="KW-0460">Magnesium</keyword>
<dbReference type="CDD" id="cd00114">
    <property type="entry name" value="LIGANc"/>
    <property type="match status" value="1"/>
</dbReference>
<dbReference type="PROSITE" id="PS01056">
    <property type="entry name" value="DNA_LIGASE_N2"/>
    <property type="match status" value="1"/>
</dbReference>
<feature type="binding site" evidence="14">
    <location>
        <position position="458"/>
    </location>
    <ligand>
        <name>Zn(2+)</name>
        <dbReference type="ChEBI" id="CHEBI:29105"/>
    </ligand>
</feature>
<dbReference type="SMART" id="SM00532">
    <property type="entry name" value="LIGANc"/>
    <property type="match status" value="1"/>
</dbReference>
<feature type="binding site" evidence="14">
    <location>
        <position position="133"/>
    </location>
    <ligand>
        <name>NAD(+)</name>
        <dbReference type="ChEBI" id="CHEBI:57540"/>
    </ligand>
</feature>
<feature type="binding site" evidence="14">
    <location>
        <begin position="53"/>
        <end position="57"/>
    </location>
    <ligand>
        <name>NAD(+)</name>
        <dbReference type="ChEBI" id="CHEBI:57540"/>
    </ligand>
</feature>
<comment type="similarity">
    <text evidence="13 14">Belongs to the NAD-dependent DNA ligase family. LigA subfamily.</text>
</comment>
<dbReference type="InterPro" id="IPR004149">
    <property type="entry name" value="Znf_DNAligase_C4"/>
</dbReference>
<dbReference type="HAMAP" id="MF_01588">
    <property type="entry name" value="DNA_ligase_A"/>
    <property type="match status" value="1"/>
</dbReference>
<proteinExistence type="inferred from homology"/>
<dbReference type="InterPro" id="IPR018239">
    <property type="entry name" value="DNA_ligase_AS"/>
</dbReference>
<evidence type="ECO:0000256" key="13">
    <source>
        <dbReference type="ARBA" id="ARBA00060881"/>
    </source>
</evidence>
<evidence type="ECO:0000256" key="15">
    <source>
        <dbReference type="RuleBase" id="RU000618"/>
    </source>
</evidence>
<dbReference type="EMBL" id="LVYD01000044">
    <property type="protein sequence ID" value="OQP63822.1"/>
    <property type="molecule type" value="Genomic_DNA"/>
</dbReference>
<keyword evidence="14" id="KW-0464">Manganese</keyword>
<keyword evidence="7 14" id="KW-0227">DNA damage</keyword>
<comment type="function">
    <text evidence="1 14">DNA ligase that catalyzes the formation of phosphodiester linkages between 5'-phosphoryl and 3'-hydroxyl groups in double-stranded DNA using NAD as a coenzyme and as the energy source for the reaction. It is essential for DNA replication and repair of damaged DNA.</text>
</comment>
<dbReference type="Pfam" id="PF03119">
    <property type="entry name" value="DNA_ligase_ZBD"/>
    <property type="match status" value="1"/>
</dbReference>
<dbReference type="Pfam" id="PF01653">
    <property type="entry name" value="DNA_ligase_aden"/>
    <property type="match status" value="1"/>
</dbReference>
<evidence type="ECO:0000256" key="10">
    <source>
        <dbReference type="ARBA" id="ARBA00023027"/>
    </source>
</evidence>
<gene>
    <name evidence="14" type="primary">ligA</name>
    <name evidence="17" type="ORF">A3860_23065</name>
</gene>
<evidence type="ECO:0000256" key="3">
    <source>
        <dbReference type="ARBA" id="ARBA00013308"/>
    </source>
</evidence>
<comment type="caution">
    <text evidence="17">The sequence shown here is derived from an EMBL/GenBank/DDBJ whole genome shotgun (WGS) entry which is preliminary data.</text>
</comment>
<dbReference type="Pfam" id="PF12826">
    <property type="entry name" value="HHH_2"/>
    <property type="match status" value="1"/>
</dbReference>
<evidence type="ECO:0000256" key="5">
    <source>
        <dbReference type="ARBA" id="ARBA00022705"/>
    </source>
</evidence>
<dbReference type="NCBIfam" id="NF005932">
    <property type="entry name" value="PRK07956.1"/>
    <property type="match status" value="1"/>
</dbReference>
<dbReference type="GO" id="GO:0003911">
    <property type="term" value="F:DNA ligase (NAD+) activity"/>
    <property type="evidence" value="ECO:0007669"/>
    <property type="project" value="UniProtKB-UniRule"/>
</dbReference>
<dbReference type="SUPFAM" id="SSF47781">
    <property type="entry name" value="RuvA domain 2-like"/>
    <property type="match status" value="1"/>
</dbReference>
<dbReference type="SUPFAM" id="SSF50249">
    <property type="entry name" value="Nucleic acid-binding proteins"/>
    <property type="match status" value="1"/>
</dbReference>
<dbReference type="Gene3D" id="1.10.287.610">
    <property type="entry name" value="Helix hairpin bin"/>
    <property type="match status" value="1"/>
</dbReference>
<accession>A0A1V9FZR3</accession>
<dbReference type="SUPFAM" id="SSF52113">
    <property type="entry name" value="BRCT domain"/>
    <property type="match status" value="1"/>
</dbReference>
<feature type="binding site" evidence="14">
    <location>
        <position position="341"/>
    </location>
    <ligand>
        <name>NAD(+)</name>
        <dbReference type="ChEBI" id="CHEBI:57540"/>
    </ligand>
</feature>
<dbReference type="Gene3D" id="1.10.150.20">
    <property type="entry name" value="5' to 3' exonuclease, C-terminal subdomain"/>
    <property type="match status" value="2"/>
</dbReference>
<dbReference type="GO" id="GO:0006281">
    <property type="term" value="P:DNA repair"/>
    <property type="evidence" value="ECO:0007669"/>
    <property type="project" value="UniProtKB-KW"/>
</dbReference>
<dbReference type="EC" id="6.5.1.2" evidence="2 14"/>
<dbReference type="Pfam" id="PF03120">
    <property type="entry name" value="OB_DNA_ligase"/>
    <property type="match status" value="1"/>
</dbReference>
<name>A0A1V9FZR3_9BACT</name>
<dbReference type="InterPro" id="IPR041663">
    <property type="entry name" value="DisA/LigA_HHH"/>
</dbReference>
<organism evidence="17 18">
    <name type="scientific">Niastella vici</name>
    <dbReference type="NCBI Taxonomy" id="1703345"/>
    <lineage>
        <taxon>Bacteria</taxon>
        <taxon>Pseudomonadati</taxon>
        <taxon>Bacteroidota</taxon>
        <taxon>Chitinophagia</taxon>
        <taxon>Chitinophagales</taxon>
        <taxon>Chitinophagaceae</taxon>
        <taxon>Niastella</taxon>
    </lineage>
</organism>
<dbReference type="Pfam" id="PF14520">
    <property type="entry name" value="HHH_5"/>
    <property type="match status" value="1"/>
</dbReference>
<dbReference type="GO" id="GO:0046872">
    <property type="term" value="F:metal ion binding"/>
    <property type="evidence" value="ECO:0007669"/>
    <property type="project" value="UniProtKB-KW"/>
</dbReference>
<evidence type="ECO:0000256" key="9">
    <source>
        <dbReference type="ARBA" id="ARBA00022842"/>
    </source>
</evidence>
<comment type="catalytic activity">
    <reaction evidence="12 14 15">
        <text>NAD(+) + (deoxyribonucleotide)n-3'-hydroxyl + 5'-phospho-(deoxyribonucleotide)m = (deoxyribonucleotide)n+m + AMP + beta-nicotinamide D-nucleotide.</text>
        <dbReference type="EC" id="6.5.1.2"/>
    </reaction>
</comment>
<keyword evidence="11 14" id="KW-0234">DNA repair</keyword>
<dbReference type="InterPro" id="IPR036420">
    <property type="entry name" value="BRCT_dom_sf"/>
</dbReference>
<evidence type="ECO:0000256" key="12">
    <source>
        <dbReference type="ARBA" id="ARBA00034005"/>
    </source>
</evidence>
<dbReference type="InterPro" id="IPR003583">
    <property type="entry name" value="Hlx-hairpin-Hlx_DNA-bd_motif"/>
</dbReference>
<dbReference type="Gene3D" id="3.30.470.30">
    <property type="entry name" value="DNA ligase/mRNA capping enzyme"/>
    <property type="match status" value="1"/>
</dbReference>
<evidence type="ECO:0000256" key="1">
    <source>
        <dbReference type="ARBA" id="ARBA00004067"/>
    </source>
</evidence>
<keyword evidence="10 14" id="KW-0520">NAD</keyword>
<dbReference type="InterPro" id="IPR004150">
    <property type="entry name" value="NAD_DNA_ligase_OB"/>
</dbReference>
<dbReference type="GO" id="GO:0006260">
    <property type="term" value="P:DNA replication"/>
    <property type="evidence" value="ECO:0007669"/>
    <property type="project" value="UniProtKB-KW"/>
</dbReference>
<keyword evidence="5 14" id="KW-0235">DNA replication</keyword>
<dbReference type="InterPro" id="IPR012340">
    <property type="entry name" value="NA-bd_OB-fold"/>
</dbReference>
<dbReference type="CDD" id="cd17748">
    <property type="entry name" value="BRCT_DNA_ligase_like"/>
    <property type="match status" value="1"/>
</dbReference>
<evidence type="ECO:0000259" key="16">
    <source>
        <dbReference type="PROSITE" id="PS50172"/>
    </source>
</evidence>
<dbReference type="OrthoDB" id="9759736at2"/>
<dbReference type="Gene3D" id="3.40.50.10190">
    <property type="entry name" value="BRCT domain"/>
    <property type="match status" value="1"/>
</dbReference>
<evidence type="ECO:0000256" key="6">
    <source>
        <dbReference type="ARBA" id="ARBA00022723"/>
    </source>
</evidence>
<dbReference type="Proteomes" id="UP000192796">
    <property type="component" value="Unassembled WGS sequence"/>
</dbReference>
<dbReference type="GO" id="GO:0003677">
    <property type="term" value="F:DNA binding"/>
    <property type="evidence" value="ECO:0007669"/>
    <property type="project" value="InterPro"/>
</dbReference>
<evidence type="ECO:0000256" key="2">
    <source>
        <dbReference type="ARBA" id="ARBA00012722"/>
    </source>
</evidence>
<keyword evidence="8 14" id="KW-0862">Zinc</keyword>
<evidence type="ECO:0000256" key="4">
    <source>
        <dbReference type="ARBA" id="ARBA00022598"/>
    </source>
</evidence>
<dbReference type="PROSITE" id="PS01055">
    <property type="entry name" value="DNA_LIGASE_N1"/>
    <property type="match status" value="1"/>
</dbReference>
<evidence type="ECO:0000256" key="8">
    <source>
        <dbReference type="ARBA" id="ARBA00022833"/>
    </source>
</evidence>
<evidence type="ECO:0000313" key="18">
    <source>
        <dbReference type="Proteomes" id="UP000192796"/>
    </source>
</evidence>
<sequence>MKNILKDTKQLLKIALTDIRLKNDGKKYVDRLCEAIAYHDHRYYVLNDPVISDAEYDRLFDLLKKIEKKWPELVFPTSPTQRIGEKLTGAFKEVAHLTPMLSLDSSYDMKAFKDFDARVKKNARRTNIMYTIEPKLDGAGISLVYEGDYLVKGATRGDGIRGEDITNNLRTLRSIPLKAAFSTYNIHKVEIRGEVVIKKESFKKLNRHRKEAGLQLFANPRNAAAGSLRLQNPEEVSGRNLTAWLYQISYAVNKEGMDVLANQICSHESAIHLLQSLGFKTPDIQKASSVKDILAICDQWNAVRDEYPYEIDGLVIKVNDFAEYKKLGFTAHHPRWAMAIKFAARQATTTLTGIDFQVGRTGAITPVAVLEPVYVGGVTITSASLHNEDFIHNKDIRLQDMVIVQRAGDVIPYIVKPVKESRSGKSQPIKFPKKCPSCHARIIRQEGESVWRCINVNCPAQVKRRIQHFASKHGMDIAGLGVKTVDRLFSANLIRCIPDIYHMDLHRIKAVAGFGDQSASNLLNVVEASKSRSLWRLINSLGIHYVGERTAHTLADAVACVTDIGNMKKKELEALPDIGDKVAASIYAFFKQRENVKMIRELKKAGVKVCNKQSRSNAKFSGLTFAFTGVLKKYTREKARDTVEQFGGRTVDNISSKVNYLVAGKNPGSKLKEARKEGRLKIIDENKFQKMIR</sequence>
<feature type="binding site" evidence="14">
    <location>
        <position position="194"/>
    </location>
    <ligand>
        <name>NAD(+)</name>
        <dbReference type="ChEBI" id="CHEBI:57540"/>
    </ligand>
</feature>
<feature type="domain" description="BRCT" evidence="16">
    <location>
        <begin position="615"/>
        <end position="693"/>
    </location>
</feature>
<evidence type="ECO:0000256" key="7">
    <source>
        <dbReference type="ARBA" id="ARBA00022763"/>
    </source>
</evidence>
<dbReference type="SMART" id="SM00292">
    <property type="entry name" value="BRCT"/>
    <property type="match status" value="1"/>
</dbReference>
<dbReference type="PANTHER" id="PTHR23389:SF9">
    <property type="entry name" value="DNA LIGASE"/>
    <property type="match status" value="1"/>
</dbReference>
<feature type="binding site" evidence="14">
    <location>
        <position position="435"/>
    </location>
    <ligand>
        <name>Zn(2+)</name>
        <dbReference type="ChEBI" id="CHEBI:29105"/>
    </ligand>
</feature>
<evidence type="ECO:0000256" key="14">
    <source>
        <dbReference type="HAMAP-Rule" id="MF_01588"/>
    </source>
</evidence>
<dbReference type="InterPro" id="IPR001357">
    <property type="entry name" value="BRCT_dom"/>
</dbReference>
<evidence type="ECO:0000313" key="17">
    <source>
        <dbReference type="EMBL" id="OQP63822.1"/>
    </source>
</evidence>
<reference evidence="17 18" key="1">
    <citation type="submission" date="2016-03" db="EMBL/GenBank/DDBJ databases">
        <title>Niastella vici sp. nov., isolated from farmland soil.</title>
        <authorList>
            <person name="Chen L."/>
            <person name="Wang D."/>
            <person name="Yang S."/>
            <person name="Wang G."/>
        </authorList>
    </citation>
    <scope>NUCLEOTIDE SEQUENCE [LARGE SCALE GENOMIC DNA]</scope>
    <source>
        <strain evidence="17 18">DJ57</strain>
    </source>
</reference>
<dbReference type="Gene3D" id="2.40.50.140">
    <property type="entry name" value="Nucleic acid-binding proteins"/>
    <property type="match status" value="1"/>
</dbReference>
<dbReference type="PROSITE" id="PS50172">
    <property type="entry name" value="BRCT"/>
    <property type="match status" value="1"/>
</dbReference>